<dbReference type="OrthoDB" id="10003767at2759"/>
<sequence>MYGYFTNGSQFENSPEELAKYRQEYLRVVKALGSNNDGTGPEEVDVTLTRQSLVMKSICIAAGNFVSTWPIVGKVFKEIARLVGPEAYQETEGKIPKQGGGKEDLDAPQNPAHGKNKAGDEVQEEAEGANSGLESDSEESFIWKDDMGEFRLWLIAHTLVDDSLDEQRKALLKEGFDRLLARG</sequence>
<dbReference type="Proteomes" id="UP000019373">
    <property type="component" value="Unassembled WGS sequence"/>
</dbReference>
<evidence type="ECO:0000256" key="1">
    <source>
        <dbReference type="SAM" id="MobiDB-lite"/>
    </source>
</evidence>
<dbReference type="AlphaFoldDB" id="U1HHP3"/>
<dbReference type="GeneID" id="19238696"/>
<organism evidence="2 3">
    <name type="scientific">Endocarpon pusillum (strain Z07020 / HMAS-L-300199)</name>
    <name type="common">Lichen-forming fungus</name>
    <dbReference type="NCBI Taxonomy" id="1263415"/>
    <lineage>
        <taxon>Eukaryota</taxon>
        <taxon>Fungi</taxon>
        <taxon>Dikarya</taxon>
        <taxon>Ascomycota</taxon>
        <taxon>Pezizomycotina</taxon>
        <taxon>Eurotiomycetes</taxon>
        <taxon>Chaetothyriomycetidae</taxon>
        <taxon>Verrucariales</taxon>
        <taxon>Verrucariaceae</taxon>
        <taxon>Endocarpon</taxon>
    </lineage>
</organism>
<dbReference type="EMBL" id="KE721401">
    <property type="protein sequence ID" value="ERF69665.1"/>
    <property type="molecule type" value="Genomic_DNA"/>
</dbReference>
<evidence type="ECO:0000313" key="2">
    <source>
        <dbReference type="EMBL" id="ERF69665.1"/>
    </source>
</evidence>
<evidence type="ECO:0000313" key="3">
    <source>
        <dbReference type="Proteomes" id="UP000019373"/>
    </source>
</evidence>
<feature type="region of interest" description="Disordered" evidence="1">
    <location>
        <begin position="87"/>
        <end position="138"/>
    </location>
</feature>
<proteinExistence type="predicted"/>
<keyword evidence="3" id="KW-1185">Reference proteome</keyword>
<reference evidence="3" key="1">
    <citation type="journal article" date="2014" name="BMC Genomics">
        <title>Genome characteristics reveal the impact of lichenization on lichen-forming fungus Endocarpon pusillum Hedwig (Verrucariales, Ascomycota).</title>
        <authorList>
            <person name="Wang Y.-Y."/>
            <person name="Liu B."/>
            <person name="Zhang X.-Y."/>
            <person name="Zhou Q.-M."/>
            <person name="Zhang T."/>
            <person name="Li H."/>
            <person name="Yu Y.-F."/>
            <person name="Zhang X.-L."/>
            <person name="Hao X.-Y."/>
            <person name="Wang M."/>
            <person name="Wang L."/>
            <person name="Wei J.-C."/>
        </authorList>
    </citation>
    <scope>NUCLEOTIDE SEQUENCE [LARGE SCALE GENOMIC DNA]</scope>
    <source>
        <strain evidence="3">Z07020 / HMAS-L-300199</strain>
    </source>
</reference>
<gene>
    <name evidence="2" type="ORF">EPUS_03657</name>
</gene>
<feature type="compositionally biased region" description="Basic and acidic residues" evidence="1">
    <location>
        <begin position="91"/>
        <end position="105"/>
    </location>
</feature>
<name>U1HHP3_ENDPU</name>
<protein>
    <submittedName>
        <fullName evidence="2">Uncharacterized protein</fullName>
    </submittedName>
</protein>
<accession>U1HHP3</accession>
<dbReference type="RefSeq" id="XP_007804695.1">
    <property type="nucleotide sequence ID" value="XM_007806504.1"/>
</dbReference>
<dbReference type="HOGENOM" id="CLU_1475168_0_0_1"/>